<name>A0A419EUS5_9BACT</name>
<dbReference type="Pfam" id="PF01636">
    <property type="entry name" value="APH"/>
    <property type="match status" value="1"/>
</dbReference>
<dbReference type="SUPFAM" id="SSF56112">
    <property type="entry name" value="Protein kinase-like (PK-like)"/>
    <property type="match status" value="1"/>
</dbReference>
<protein>
    <submittedName>
        <fullName evidence="2">Aminoglycoside phosphotransferase family protein</fullName>
    </submittedName>
</protein>
<feature type="domain" description="Aminoglycoside phosphotransferase" evidence="1">
    <location>
        <begin position="103"/>
        <end position="278"/>
    </location>
</feature>
<dbReference type="EMBL" id="QZKI01000095">
    <property type="protein sequence ID" value="RJP68031.1"/>
    <property type="molecule type" value="Genomic_DNA"/>
</dbReference>
<sequence>MAAFGMDRMPVTTQAETVLWQTVSSNEPGSTEIHPVITQWVRQLDLLRHAPRSVPPIMLSRKRLSPSRRTALYEFDGGSMTCVVKEYWRDPECDEATACMRARHESERLTLFERLGLCTSADRTARILSARIQPPPAIALEYIEGIDLATLIKKMLAKTSAAECLTAPLMAAARCLARIHRVRHAAIDVSRSSSDSYPQSILDALRAGSVIEEKKLNRLARLVSRAQSALSISHCRLIHGDANPSNFIIQPSGFAVAIDLERAGNGDPHVDAGFLVADVIHLSKQYGDPATAGELASVFRHTYNGYACQPLDPTREAFFTAIGLLRIARNGWLEMPHRRRLIRQAEGFLAAFCLVDD</sequence>
<evidence type="ECO:0000313" key="2">
    <source>
        <dbReference type="EMBL" id="RJP68031.1"/>
    </source>
</evidence>
<dbReference type="AlphaFoldDB" id="A0A419EUS5"/>
<keyword evidence="2" id="KW-0808">Transferase</keyword>
<dbReference type="InterPro" id="IPR011009">
    <property type="entry name" value="Kinase-like_dom_sf"/>
</dbReference>
<evidence type="ECO:0000259" key="1">
    <source>
        <dbReference type="Pfam" id="PF01636"/>
    </source>
</evidence>
<dbReference type="GO" id="GO:0016740">
    <property type="term" value="F:transferase activity"/>
    <property type="evidence" value="ECO:0007669"/>
    <property type="project" value="UniProtKB-KW"/>
</dbReference>
<accession>A0A419EUS5</accession>
<dbReference type="Proteomes" id="UP000285961">
    <property type="component" value="Unassembled WGS sequence"/>
</dbReference>
<dbReference type="InterPro" id="IPR002575">
    <property type="entry name" value="Aminoglycoside_PTrfase"/>
</dbReference>
<reference evidence="2 3" key="1">
    <citation type="journal article" date="2017" name="ISME J.">
        <title>Energy and carbon metabolisms in a deep terrestrial subsurface fluid microbial community.</title>
        <authorList>
            <person name="Momper L."/>
            <person name="Jungbluth S.P."/>
            <person name="Lee M.D."/>
            <person name="Amend J.P."/>
        </authorList>
    </citation>
    <scope>NUCLEOTIDE SEQUENCE [LARGE SCALE GENOMIC DNA]</scope>
    <source>
        <strain evidence="2">SURF_17</strain>
    </source>
</reference>
<gene>
    <name evidence="2" type="ORF">C4532_13410</name>
</gene>
<proteinExistence type="predicted"/>
<dbReference type="Gene3D" id="3.90.1200.10">
    <property type="match status" value="1"/>
</dbReference>
<organism evidence="2 3">
    <name type="scientific">Candidatus Abyssobacteria bacterium SURF_17</name>
    <dbReference type="NCBI Taxonomy" id="2093361"/>
    <lineage>
        <taxon>Bacteria</taxon>
        <taxon>Pseudomonadati</taxon>
        <taxon>Candidatus Hydrogenedentota</taxon>
        <taxon>Candidatus Abyssobacteria</taxon>
    </lineage>
</organism>
<evidence type="ECO:0000313" key="3">
    <source>
        <dbReference type="Proteomes" id="UP000285961"/>
    </source>
</evidence>
<comment type="caution">
    <text evidence="2">The sequence shown here is derived from an EMBL/GenBank/DDBJ whole genome shotgun (WGS) entry which is preliminary data.</text>
</comment>